<dbReference type="CDD" id="cd11537">
    <property type="entry name" value="NTP-PPase_RS21-C6_like"/>
    <property type="match status" value="1"/>
</dbReference>
<dbReference type="PANTHER" id="PTHR46523:SF1">
    <property type="entry name" value="DCTP PYROPHOSPHATASE 1"/>
    <property type="match status" value="1"/>
</dbReference>
<dbReference type="GO" id="GO:0047429">
    <property type="term" value="F:nucleoside triphosphate diphosphatase activity"/>
    <property type="evidence" value="ECO:0007669"/>
    <property type="project" value="InterPro"/>
</dbReference>
<dbReference type="EMBL" id="RBSQ01000840">
    <property type="protein sequence ID" value="RMS51666.1"/>
    <property type="molecule type" value="Genomic_DNA"/>
</dbReference>
<evidence type="ECO:0000313" key="1">
    <source>
        <dbReference type="EMBL" id="RMS51666.1"/>
    </source>
</evidence>
<dbReference type="RefSeq" id="WP_016561985.1">
    <property type="nucleotide sequence ID" value="NZ_CAADNR010000192.1"/>
</dbReference>
<dbReference type="Pfam" id="PF12643">
    <property type="entry name" value="MazG-like"/>
    <property type="match status" value="1"/>
</dbReference>
<organism evidence="1 2">
    <name type="scientific">Pseudomonas aeruginosa</name>
    <dbReference type="NCBI Taxonomy" id="287"/>
    <lineage>
        <taxon>Bacteria</taxon>
        <taxon>Pseudomonadati</taxon>
        <taxon>Pseudomonadota</taxon>
        <taxon>Gammaproteobacteria</taxon>
        <taxon>Pseudomonadales</taxon>
        <taxon>Pseudomonadaceae</taxon>
        <taxon>Pseudomonas</taxon>
    </lineage>
</organism>
<reference evidence="1 2" key="1">
    <citation type="submission" date="2018-08" db="EMBL/GenBank/DDBJ databases">
        <title>Recombination of ecologically and evolutionarily significant loci maintains genetic cohesion in the Pseudomonas syringae species complex.</title>
        <authorList>
            <person name="Dillon M."/>
            <person name="Thakur S."/>
            <person name="Almeida R.N.D."/>
            <person name="Weir B.S."/>
            <person name="Guttman D.S."/>
        </authorList>
    </citation>
    <scope>NUCLEOTIDE SEQUENCE [LARGE SCALE GENOMIC DNA]</scope>
    <source>
        <strain evidence="1 2">ICMP 7846</strain>
    </source>
</reference>
<dbReference type="GO" id="GO:0009143">
    <property type="term" value="P:nucleoside triphosphate catabolic process"/>
    <property type="evidence" value="ECO:0007669"/>
    <property type="project" value="InterPro"/>
</dbReference>
<dbReference type="Proteomes" id="UP000270834">
    <property type="component" value="Unassembled WGS sequence"/>
</dbReference>
<dbReference type="SUPFAM" id="SSF101386">
    <property type="entry name" value="all-alpha NTP pyrophosphatases"/>
    <property type="match status" value="1"/>
</dbReference>
<comment type="caution">
    <text evidence="1">The sequence shown here is derived from an EMBL/GenBank/DDBJ whole genome shotgun (WGS) entry which is preliminary data.</text>
</comment>
<gene>
    <name evidence="1" type="ORF">ALP65_200096</name>
</gene>
<proteinExistence type="predicted"/>
<dbReference type="AlphaFoldDB" id="A0A3M5DP06"/>
<dbReference type="InterPro" id="IPR052555">
    <property type="entry name" value="dCTP_Pyrophosphatase"/>
</dbReference>
<evidence type="ECO:0000313" key="2">
    <source>
        <dbReference type="Proteomes" id="UP000270834"/>
    </source>
</evidence>
<dbReference type="InterPro" id="IPR025984">
    <property type="entry name" value="DCTPP"/>
</dbReference>
<dbReference type="PIRSF" id="PIRSF029826">
    <property type="entry name" value="UCP029826_pph"/>
    <property type="match status" value="1"/>
</dbReference>
<name>A0A3M5DP06_PSEAI</name>
<accession>A0A3M5DP06</accession>
<dbReference type="PANTHER" id="PTHR46523">
    <property type="entry name" value="DCTP PYROPHOSPHATASE 1"/>
    <property type="match status" value="1"/>
</dbReference>
<dbReference type="Gene3D" id="1.10.287.1080">
    <property type="entry name" value="MazG-like"/>
    <property type="match status" value="1"/>
</dbReference>
<sequence length="114" mass="13246">MDLKLIQERIRQFRDERDWMQFHNPKNLAISISLEASELLEHFQWKTMEESEAYVVQAKEEIADEVADVAAYLIELADNLGIDLQEAILNKLAKNEAKYPAHKARGNAKKYTEL</sequence>
<protein>
    <submittedName>
        <fullName evidence="1">Uncharacterized protein</fullName>
    </submittedName>
</protein>